<keyword evidence="6" id="KW-0808">Transferase</keyword>
<comment type="similarity">
    <text evidence="4">Belongs to the UPP synthase family.</text>
</comment>
<organism evidence="14 15">
    <name type="scientific">Seiridium unicorne</name>
    <dbReference type="NCBI Taxonomy" id="138068"/>
    <lineage>
        <taxon>Eukaryota</taxon>
        <taxon>Fungi</taxon>
        <taxon>Dikarya</taxon>
        <taxon>Ascomycota</taxon>
        <taxon>Pezizomycotina</taxon>
        <taxon>Sordariomycetes</taxon>
        <taxon>Xylariomycetidae</taxon>
        <taxon>Amphisphaeriales</taxon>
        <taxon>Sporocadaceae</taxon>
        <taxon>Seiridium</taxon>
    </lineage>
</organism>
<evidence type="ECO:0000256" key="7">
    <source>
        <dbReference type="ARBA" id="ARBA00022692"/>
    </source>
</evidence>
<comment type="pathway">
    <text evidence="3">Protein modification; protein glycosylation.</text>
</comment>
<dbReference type="Gene3D" id="3.40.1180.10">
    <property type="entry name" value="Decaprenyl diphosphate synthase-like"/>
    <property type="match status" value="1"/>
</dbReference>
<name>A0ABR2VDU4_9PEZI</name>
<evidence type="ECO:0000256" key="4">
    <source>
        <dbReference type="ARBA" id="ARBA00005432"/>
    </source>
</evidence>
<comment type="cofactor">
    <cofactor evidence="1">
        <name>Mg(2+)</name>
        <dbReference type="ChEBI" id="CHEBI:18420"/>
    </cofactor>
</comment>
<comment type="subcellular location">
    <subcellularLocation>
        <location evidence="2">Endoplasmic reticulum membrane</location>
    </subcellularLocation>
</comment>
<evidence type="ECO:0000256" key="13">
    <source>
        <dbReference type="SAM" id="MobiDB-lite"/>
    </source>
</evidence>
<feature type="region of interest" description="Disordered" evidence="13">
    <location>
        <begin position="1"/>
        <end position="56"/>
    </location>
</feature>
<dbReference type="PANTHER" id="PTHR21528">
    <property type="entry name" value="DEHYDRODOLICHYL DIPHOSPHATE SYNTHASE COMPLEX SUBUNIT NUS1"/>
    <property type="match status" value="1"/>
</dbReference>
<dbReference type="EC" id="2.5.1.87" evidence="5"/>
<gene>
    <name evidence="14" type="ORF">SUNI508_03227</name>
</gene>
<comment type="catalytic activity">
    <reaction evidence="12">
        <text>n isopentenyl diphosphate + (2E,6E)-farnesyl diphosphate = a di-trans,poly-cis-polyprenyl diphosphate + n diphosphate</text>
        <dbReference type="Rhea" id="RHEA:53008"/>
        <dbReference type="Rhea" id="RHEA-COMP:19494"/>
        <dbReference type="ChEBI" id="CHEBI:33019"/>
        <dbReference type="ChEBI" id="CHEBI:128769"/>
        <dbReference type="ChEBI" id="CHEBI:136960"/>
        <dbReference type="ChEBI" id="CHEBI:175763"/>
        <dbReference type="EC" id="2.5.1.87"/>
    </reaction>
</comment>
<evidence type="ECO:0000256" key="3">
    <source>
        <dbReference type="ARBA" id="ARBA00004922"/>
    </source>
</evidence>
<accession>A0ABR2VDU4</accession>
<evidence type="ECO:0000313" key="14">
    <source>
        <dbReference type="EMBL" id="KAK9425087.1"/>
    </source>
</evidence>
<evidence type="ECO:0000256" key="2">
    <source>
        <dbReference type="ARBA" id="ARBA00004586"/>
    </source>
</evidence>
<feature type="compositionally biased region" description="Basic and acidic residues" evidence="13">
    <location>
        <begin position="47"/>
        <end position="56"/>
    </location>
</feature>
<evidence type="ECO:0000256" key="8">
    <source>
        <dbReference type="ARBA" id="ARBA00022824"/>
    </source>
</evidence>
<keyword evidence="10" id="KW-1133">Transmembrane helix</keyword>
<evidence type="ECO:0000256" key="11">
    <source>
        <dbReference type="ARBA" id="ARBA00023136"/>
    </source>
</evidence>
<evidence type="ECO:0000256" key="6">
    <source>
        <dbReference type="ARBA" id="ARBA00022679"/>
    </source>
</evidence>
<evidence type="ECO:0000313" key="15">
    <source>
        <dbReference type="Proteomes" id="UP001408356"/>
    </source>
</evidence>
<dbReference type="Proteomes" id="UP001408356">
    <property type="component" value="Unassembled WGS sequence"/>
</dbReference>
<evidence type="ECO:0000256" key="12">
    <source>
        <dbReference type="ARBA" id="ARBA00047353"/>
    </source>
</evidence>
<sequence length="344" mass="39483">MPFSAKDTAKYREDVSTDGQSLKAKEREQLLKPYLPPPPENPLKTKGSKDKSQSRQKPVEVFHFGVRKFLRQQLYTCTYALIHIIFSFYIRLRIAYHAVTLHAVSVLRYHHRTPEYIARDVQPLKKKPRHVSVILKMEEGGKRGDAKDKLLNDVADITAWCASAGIPVLTVYEKTGILKEKMEREHREISRRLQDWFGKYQAPILHIRSPNMPSITPPNYHSNAKGGFVNVEGTVSNMGVNFISAEDGRDSMVDLTRVLTDMSQRGKLLPEQVTMDIVDQELRQVLQEPDLLISFAPWVDLQAYPPWQIRLTEIYCEPDNQGVGYQVFLNALRRYSSATFKLGK</sequence>
<evidence type="ECO:0000256" key="10">
    <source>
        <dbReference type="ARBA" id="ARBA00022989"/>
    </source>
</evidence>
<dbReference type="InterPro" id="IPR038887">
    <property type="entry name" value="Nus1/NgBR"/>
</dbReference>
<keyword evidence="7" id="KW-0812">Transmembrane</keyword>
<comment type="caution">
    <text evidence="14">The sequence shown here is derived from an EMBL/GenBank/DDBJ whole genome shotgun (WGS) entry which is preliminary data.</text>
</comment>
<evidence type="ECO:0000256" key="9">
    <source>
        <dbReference type="ARBA" id="ARBA00022842"/>
    </source>
</evidence>
<keyword evidence="9" id="KW-0460">Magnesium</keyword>
<dbReference type="InterPro" id="IPR036424">
    <property type="entry name" value="UPP_synth-like_sf"/>
</dbReference>
<dbReference type="EMBL" id="JARVKF010000024">
    <property type="protein sequence ID" value="KAK9425087.1"/>
    <property type="molecule type" value="Genomic_DNA"/>
</dbReference>
<keyword evidence="11" id="KW-0472">Membrane</keyword>
<dbReference type="PANTHER" id="PTHR21528:SF0">
    <property type="entry name" value="DEHYDRODOLICHYL DIPHOSPHATE SYNTHASE COMPLEX SUBUNIT NUS1"/>
    <property type="match status" value="1"/>
</dbReference>
<protein>
    <recommendedName>
        <fullName evidence="5">ditrans,polycis-polyprenyl diphosphate synthase [(2E,6E)-farnesyldiphosphate specific]</fullName>
        <ecNumber evidence="5">2.5.1.87</ecNumber>
    </recommendedName>
</protein>
<keyword evidence="8" id="KW-0256">Endoplasmic reticulum</keyword>
<reference evidence="14 15" key="1">
    <citation type="journal article" date="2024" name="J. Plant Pathol.">
        <title>Sequence and assembly of the genome of Seiridium unicorne, isolate CBS 538.82, causal agent of cypress canker disease.</title>
        <authorList>
            <person name="Scali E."/>
            <person name="Rocca G.D."/>
            <person name="Danti R."/>
            <person name="Garbelotto M."/>
            <person name="Barberini S."/>
            <person name="Baroncelli R."/>
            <person name="Emiliani G."/>
        </authorList>
    </citation>
    <scope>NUCLEOTIDE SEQUENCE [LARGE SCALE GENOMIC DNA]</scope>
    <source>
        <strain evidence="14 15">BM-138-508</strain>
    </source>
</reference>
<dbReference type="SUPFAM" id="SSF64005">
    <property type="entry name" value="Undecaprenyl diphosphate synthase"/>
    <property type="match status" value="1"/>
</dbReference>
<evidence type="ECO:0000256" key="5">
    <source>
        <dbReference type="ARBA" id="ARBA00012596"/>
    </source>
</evidence>
<evidence type="ECO:0000256" key="1">
    <source>
        <dbReference type="ARBA" id="ARBA00001946"/>
    </source>
</evidence>
<keyword evidence="15" id="KW-1185">Reference proteome</keyword>
<proteinExistence type="inferred from homology"/>